<dbReference type="GO" id="GO:0005886">
    <property type="term" value="C:plasma membrane"/>
    <property type="evidence" value="ECO:0007669"/>
    <property type="project" value="UniProtKB-SubCell"/>
</dbReference>
<comment type="function">
    <text evidence="10">Cell wall formation. Catalyzes the transfer of a GlcNAc subunit on undecaprenyl-pyrophosphoryl-MurNAc-pentapeptide (lipid intermediate I) to form undecaprenyl-pyrophosphoryl-MurNAc-(pentapeptide)GlcNAc (lipid intermediate II).</text>
</comment>
<dbReference type="CDD" id="cd03785">
    <property type="entry name" value="GT28_MurG"/>
    <property type="match status" value="1"/>
</dbReference>
<feature type="binding site" evidence="10">
    <location>
        <position position="169"/>
    </location>
    <ligand>
        <name>UDP-N-acetyl-alpha-D-glucosamine</name>
        <dbReference type="ChEBI" id="CHEBI:57705"/>
    </ligand>
</feature>
<evidence type="ECO:0000256" key="6">
    <source>
        <dbReference type="ARBA" id="ARBA00022984"/>
    </source>
</evidence>
<feature type="binding site" evidence="10">
    <location>
        <begin position="6"/>
        <end position="8"/>
    </location>
    <ligand>
        <name>UDP-N-acetyl-alpha-D-glucosamine</name>
        <dbReference type="ChEBI" id="CHEBI:57705"/>
    </ligand>
</feature>
<dbReference type="SUPFAM" id="SSF53756">
    <property type="entry name" value="UDP-Glycosyltransferase/glycogen phosphorylase"/>
    <property type="match status" value="1"/>
</dbReference>
<evidence type="ECO:0000256" key="5">
    <source>
        <dbReference type="ARBA" id="ARBA00022960"/>
    </source>
</evidence>
<dbReference type="GO" id="GO:0051301">
    <property type="term" value="P:cell division"/>
    <property type="evidence" value="ECO:0007669"/>
    <property type="project" value="UniProtKB-KW"/>
</dbReference>
<evidence type="ECO:0000256" key="1">
    <source>
        <dbReference type="ARBA" id="ARBA00022475"/>
    </source>
</evidence>
<feature type="binding site" evidence="10">
    <location>
        <position position="302"/>
    </location>
    <ligand>
        <name>UDP-N-acetyl-alpha-D-glucosamine</name>
        <dbReference type="ChEBI" id="CHEBI:57705"/>
    </ligand>
</feature>
<name>A0A2H0KMA1_9BACT</name>
<keyword evidence="9 10" id="KW-0961">Cell wall biogenesis/degradation</keyword>
<keyword evidence="2 10" id="KW-0132">Cell division</keyword>
<keyword evidence="3 10" id="KW-0328">Glycosyltransferase</keyword>
<feature type="domain" description="Glycosyltransferase family 28 N-terminal" evidence="11">
    <location>
        <begin position="6"/>
        <end position="146"/>
    </location>
</feature>
<dbReference type="GO" id="GO:0050511">
    <property type="term" value="F:undecaprenyldiphospho-muramoylpentapeptide beta-N-acetylglucosaminyltransferase activity"/>
    <property type="evidence" value="ECO:0007669"/>
    <property type="project" value="UniProtKB-UniRule"/>
</dbReference>
<dbReference type="GO" id="GO:0008360">
    <property type="term" value="P:regulation of cell shape"/>
    <property type="evidence" value="ECO:0007669"/>
    <property type="project" value="UniProtKB-KW"/>
</dbReference>
<feature type="domain" description="Glycosyl transferase family 28 C-terminal" evidence="12">
    <location>
        <begin position="188"/>
        <end position="344"/>
    </location>
</feature>
<dbReference type="PANTHER" id="PTHR21015:SF22">
    <property type="entry name" value="GLYCOSYLTRANSFERASE"/>
    <property type="match status" value="1"/>
</dbReference>
<proteinExistence type="inferred from homology"/>
<comment type="caution">
    <text evidence="10">Lacks conserved residue(s) required for the propagation of feature annotation.</text>
</comment>
<evidence type="ECO:0000256" key="7">
    <source>
        <dbReference type="ARBA" id="ARBA00023136"/>
    </source>
</evidence>
<dbReference type="EMBL" id="PCVL01000046">
    <property type="protein sequence ID" value="PIQ72388.1"/>
    <property type="molecule type" value="Genomic_DNA"/>
</dbReference>
<sequence length="368" mass="42715">MKILITGGHLAPALAIIEELNKTKPNVEIIFVGRKYALDSEKTISFEYKEITKRKIPFIPLQAGRLTRILSLRSLRSLFRTPLGFFRGFFIINEYLPDVILSFGSYLAVPLVFWGFIFRIPSFTHEQTLKPGLANKIISFFSKKTFVAFEESRKYFSLKKTIVTGNPIRRAIFIVKKKPFEIKKNRPVIYITGGILGSHSVNEHIKRIIIKLLDSYIVIHQTGETKEYHDYEDLLKIKNNLPKELSDRYFLSKHFFEDEIGYIYSLADLVVGRAGANTFFELINLKKPAVFIPLPWSSGKEQQHHAEIFARAGVGEIFHQIETSEKLLRIIYKMIENIESYRNNFKSLSYLYKSNASQFIVKEIFRKN</sequence>
<keyword evidence="1 10" id="KW-1003">Cell membrane</keyword>
<accession>A0A2H0KMA1</accession>
<dbReference type="UniPathway" id="UPA00219"/>
<dbReference type="GO" id="GO:0051991">
    <property type="term" value="F:UDP-N-acetyl-D-glucosamine:N-acetylmuramoyl-L-alanyl-D-glutamyl-meso-2,6-diaminopimelyl-D-alanyl-D-alanine-diphosphoundecaprenol 4-beta-N-acetylglucosaminlytransferase activity"/>
    <property type="evidence" value="ECO:0007669"/>
    <property type="project" value="RHEA"/>
</dbReference>
<evidence type="ECO:0000313" key="14">
    <source>
        <dbReference type="Proteomes" id="UP000229570"/>
    </source>
</evidence>
<keyword evidence="6 10" id="KW-0573">Peptidoglycan synthesis</keyword>
<comment type="caution">
    <text evidence="13">The sequence shown here is derived from an EMBL/GenBank/DDBJ whole genome shotgun (WGS) entry which is preliminary data.</text>
</comment>
<dbReference type="EC" id="2.4.1.227" evidence="10"/>
<keyword evidence="7 10" id="KW-0472">Membrane</keyword>
<dbReference type="Pfam" id="PF04101">
    <property type="entry name" value="Glyco_tran_28_C"/>
    <property type="match status" value="1"/>
</dbReference>
<comment type="similarity">
    <text evidence="10">Belongs to the glycosyltransferase 28 family. MurG subfamily.</text>
</comment>
<dbReference type="Pfam" id="PF03033">
    <property type="entry name" value="Glyco_transf_28"/>
    <property type="match status" value="1"/>
</dbReference>
<evidence type="ECO:0000259" key="12">
    <source>
        <dbReference type="Pfam" id="PF04101"/>
    </source>
</evidence>
<dbReference type="PANTHER" id="PTHR21015">
    <property type="entry name" value="UDP-N-ACETYLGLUCOSAMINE--N-ACETYLMURAMYL-(PENTAPEPTIDE) PYROPHOSPHORYL-UNDECAPRENOL N-ACETYLGLUCOSAMINE TRANSFERASE 1"/>
    <property type="match status" value="1"/>
</dbReference>
<keyword evidence="5 10" id="KW-0133">Cell shape</keyword>
<dbReference type="GO" id="GO:0005975">
    <property type="term" value="P:carbohydrate metabolic process"/>
    <property type="evidence" value="ECO:0007669"/>
    <property type="project" value="InterPro"/>
</dbReference>
<dbReference type="GO" id="GO:0009252">
    <property type="term" value="P:peptidoglycan biosynthetic process"/>
    <property type="evidence" value="ECO:0007669"/>
    <property type="project" value="UniProtKB-UniRule"/>
</dbReference>
<evidence type="ECO:0000256" key="2">
    <source>
        <dbReference type="ARBA" id="ARBA00022618"/>
    </source>
</evidence>
<evidence type="ECO:0000256" key="9">
    <source>
        <dbReference type="ARBA" id="ARBA00023316"/>
    </source>
</evidence>
<evidence type="ECO:0000256" key="10">
    <source>
        <dbReference type="HAMAP-Rule" id="MF_00033"/>
    </source>
</evidence>
<keyword evidence="4 10" id="KW-0808">Transferase</keyword>
<protein>
    <recommendedName>
        <fullName evidence="10">UDP-N-acetylglucosamine--N-acetylmuramyl-(pentapeptide) pyrophosphoryl-undecaprenol N-acetylglucosamine transferase</fullName>
        <ecNumber evidence="10">2.4.1.227</ecNumber>
    </recommendedName>
    <alternativeName>
        <fullName evidence="10">Undecaprenyl-PP-MurNAc-pentapeptide-UDPGlcNAc GlcNAc transferase</fullName>
    </alternativeName>
</protein>
<keyword evidence="8 10" id="KW-0131">Cell cycle</keyword>
<evidence type="ECO:0000256" key="3">
    <source>
        <dbReference type="ARBA" id="ARBA00022676"/>
    </source>
</evidence>
<evidence type="ECO:0000313" key="13">
    <source>
        <dbReference type="EMBL" id="PIQ72388.1"/>
    </source>
</evidence>
<reference evidence="13 14" key="1">
    <citation type="submission" date="2017-09" db="EMBL/GenBank/DDBJ databases">
        <title>Depth-based differentiation of microbial function through sediment-hosted aquifers and enrichment of novel symbionts in the deep terrestrial subsurface.</title>
        <authorList>
            <person name="Probst A.J."/>
            <person name="Ladd B."/>
            <person name="Jarett J.K."/>
            <person name="Geller-Mcgrath D.E."/>
            <person name="Sieber C.M."/>
            <person name="Emerson J.B."/>
            <person name="Anantharaman K."/>
            <person name="Thomas B.C."/>
            <person name="Malmstrom R."/>
            <person name="Stieglmeier M."/>
            <person name="Klingl A."/>
            <person name="Woyke T."/>
            <person name="Ryan C.M."/>
            <person name="Banfield J.F."/>
        </authorList>
    </citation>
    <scope>NUCLEOTIDE SEQUENCE [LARGE SCALE GENOMIC DNA]</scope>
    <source>
        <strain evidence="13">CG11_big_fil_rev_8_21_14_0_20_35_14</strain>
    </source>
</reference>
<dbReference type="HAMAP" id="MF_00033">
    <property type="entry name" value="MurG"/>
    <property type="match status" value="1"/>
</dbReference>
<organism evidence="13 14">
    <name type="scientific">Candidatus Roizmanbacteria bacterium CG11_big_fil_rev_8_21_14_0_20_35_14</name>
    <dbReference type="NCBI Taxonomy" id="1974855"/>
    <lineage>
        <taxon>Bacteria</taxon>
        <taxon>Candidatus Roizmaniibacteriota</taxon>
    </lineage>
</organism>
<evidence type="ECO:0000256" key="4">
    <source>
        <dbReference type="ARBA" id="ARBA00022679"/>
    </source>
</evidence>
<evidence type="ECO:0000256" key="8">
    <source>
        <dbReference type="ARBA" id="ARBA00023306"/>
    </source>
</evidence>
<comment type="subcellular location">
    <subcellularLocation>
        <location evidence="10">Cell membrane</location>
        <topology evidence="10">Peripheral membrane protein</topology>
        <orientation evidence="10">Cytoplasmic side</orientation>
    </subcellularLocation>
</comment>
<evidence type="ECO:0000259" key="11">
    <source>
        <dbReference type="Pfam" id="PF03033"/>
    </source>
</evidence>
<dbReference type="GO" id="GO:0071555">
    <property type="term" value="P:cell wall organization"/>
    <property type="evidence" value="ECO:0007669"/>
    <property type="project" value="UniProtKB-KW"/>
</dbReference>
<comment type="pathway">
    <text evidence="10">Cell wall biogenesis; peptidoglycan biosynthesis.</text>
</comment>
<dbReference type="InterPro" id="IPR007235">
    <property type="entry name" value="Glyco_trans_28_C"/>
</dbReference>
<gene>
    <name evidence="10" type="primary">murG</name>
    <name evidence="13" type="ORF">COV86_03320</name>
</gene>
<dbReference type="InterPro" id="IPR006009">
    <property type="entry name" value="GlcNAc_MurG"/>
</dbReference>
<comment type="catalytic activity">
    <reaction evidence="10">
        <text>di-trans,octa-cis-undecaprenyl diphospho-N-acetyl-alpha-D-muramoyl-L-alanyl-D-glutamyl-meso-2,6-diaminopimeloyl-D-alanyl-D-alanine + UDP-N-acetyl-alpha-D-glucosamine = di-trans,octa-cis-undecaprenyl diphospho-[N-acetyl-alpha-D-glucosaminyl-(1-&gt;4)]-N-acetyl-alpha-D-muramoyl-L-alanyl-D-glutamyl-meso-2,6-diaminopimeloyl-D-alanyl-D-alanine + UDP + H(+)</text>
        <dbReference type="Rhea" id="RHEA:31227"/>
        <dbReference type="ChEBI" id="CHEBI:15378"/>
        <dbReference type="ChEBI" id="CHEBI:57705"/>
        <dbReference type="ChEBI" id="CHEBI:58223"/>
        <dbReference type="ChEBI" id="CHEBI:61387"/>
        <dbReference type="ChEBI" id="CHEBI:61388"/>
        <dbReference type="EC" id="2.4.1.227"/>
    </reaction>
</comment>
<dbReference type="Proteomes" id="UP000229570">
    <property type="component" value="Unassembled WGS sequence"/>
</dbReference>
<dbReference type="InterPro" id="IPR004276">
    <property type="entry name" value="GlycoTrans_28_N"/>
</dbReference>
<dbReference type="Gene3D" id="3.40.50.2000">
    <property type="entry name" value="Glycogen Phosphorylase B"/>
    <property type="match status" value="2"/>
</dbReference>
<dbReference type="AlphaFoldDB" id="A0A2H0KMA1"/>